<dbReference type="GeneID" id="39986050"/>
<evidence type="ECO:0000256" key="1">
    <source>
        <dbReference type="SAM" id="MobiDB-lite"/>
    </source>
</evidence>
<dbReference type="AlphaFoldDB" id="A0A1X0NVT3"/>
<feature type="compositionally biased region" description="Polar residues" evidence="1">
    <location>
        <begin position="247"/>
        <end position="296"/>
    </location>
</feature>
<evidence type="ECO:0000313" key="2">
    <source>
        <dbReference type="EMBL" id="ORC88319.1"/>
    </source>
</evidence>
<feature type="region of interest" description="Disordered" evidence="1">
    <location>
        <begin position="348"/>
        <end position="470"/>
    </location>
</feature>
<dbReference type="OrthoDB" id="246306at2759"/>
<name>A0A1X0NVT3_9TRYP</name>
<dbReference type="RefSeq" id="XP_028882385.1">
    <property type="nucleotide sequence ID" value="XM_029026270.1"/>
</dbReference>
<feature type="compositionally biased region" description="Low complexity" evidence="1">
    <location>
        <begin position="378"/>
        <end position="387"/>
    </location>
</feature>
<proteinExistence type="predicted"/>
<feature type="region of interest" description="Disordered" evidence="1">
    <location>
        <begin position="247"/>
        <end position="328"/>
    </location>
</feature>
<feature type="compositionally biased region" description="Polar residues" evidence="1">
    <location>
        <begin position="548"/>
        <end position="563"/>
    </location>
</feature>
<sequence>MSSVILADVESKINEVRDRLTNLSITLNCNEAITTKPTTTTTTKTPASTNRVNGPDERYSAILTERSVNESRGPKNTTSIPTGGLDRLVELAKREAIQRQTNNNNINNSNNHINTNNSSQNINDSISGDKITQSVNNRESHNTSCVQSEKSLTGLEAHAYYDSTPAAPQTQYTHHIIPTAMSTVNDPPSGMPKRPVPSLLTSAERFATIHKSTTATSSVLTPATSGTFDPFQAVQARLREKLRKSALYNSTGSSPVDSTKSPSPNLVQAWQSAPSETQTTPGRNSQSDMSPNTTQIWKDETQRQKEEERQQEEQEKQEGVCKPAVSRSPSVKAAAAAIRHVKENFSSTGINRASRCSSSRSSAVVEPRQHHHYDHHYQQQQQQQQQQPLKPRVRQQDQQQRAKERIPQRSAARPVQMNVHPRSSSIQRKEKNINTPSQQTERQSTPRRPSSATSRRSSSSFRAQSPMPLKTAPQRTVLDVLTGAEVFALLRFRGVLVSRGDTGECALPDTRCHSMYLSPEEHKQLVELRASLRLRSSSASTAVKTSERQPSSARGSRFTTTATFDRVPSSRRTTSSRGGFPQW</sequence>
<feature type="compositionally biased region" description="Low complexity" evidence="1">
    <location>
        <begin position="102"/>
        <end position="126"/>
    </location>
</feature>
<feature type="region of interest" description="Disordered" evidence="1">
    <location>
        <begin position="536"/>
        <end position="583"/>
    </location>
</feature>
<feature type="compositionally biased region" description="Low complexity" evidence="1">
    <location>
        <begin position="442"/>
        <end position="465"/>
    </location>
</feature>
<feature type="region of interest" description="Disordered" evidence="1">
    <location>
        <begin position="101"/>
        <end position="128"/>
    </location>
</feature>
<reference evidence="2 3" key="1">
    <citation type="submission" date="2017-03" db="EMBL/GenBank/DDBJ databases">
        <title>An alternative strategy for trypanosome survival in the mammalian bloodstream revealed through genome and transcriptome analysis of the ubiquitous bovine parasite Trypanosoma (Megatrypanum) theileri.</title>
        <authorList>
            <person name="Kelly S."/>
            <person name="Ivens A."/>
            <person name="Mott A."/>
            <person name="O'Neill E."/>
            <person name="Emms D."/>
            <person name="Macleod O."/>
            <person name="Voorheis P."/>
            <person name="Matthews J."/>
            <person name="Matthews K."/>
            <person name="Carrington M."/>
        </authorList>
    </citation>
    <scope>NUCLEOTIDE SEQUENCE [LARGE SCALE GENOMIC DNA]</scope>
    <source>
        <strain evidence="2">Edinburgh</strain>
    </source>
</reference>
<organism evidence="2 3">
    <name type="scientific">Trypanosoma theileri</name>
    <dbReference type="NCBI Taxonomy" id="67003"/>
    <lineage>
        <taxon>Eukaryota</taxon>
        <taxon>Discoba</taxon>
        <taxon>Euglenozoa</taxon>
        <taxon>Kinetoplastea</taxon>
        <taxon>Metakinetoplastina</taxon>
        <taxon>Trypanosomatida</taxon>
        <taxon>Trypanosomatidae</taxon>
        <taxon>Trypanosoma</taxon>
    </lineage>
</organism>
<feature type="compositionally biased region" description="Basic and acidic residues" evidence="1">
    <location>
        <begin position="297"/>
        <end position="319"/>
    </location>
</feature>
<dbReference type="VEuPathDB" id="TriTrypDB:TM35_000171910"/>
<protein>
    <submittedName>
        <fullName evidence="2">Uncharacterized protein</fullName>
    </submittedName>
</protein>
<evidence type="ECO:0000313" key="3">
    <source>
        <dbReference type="Proteomes" id="UP000192257"/>
    </source>
</evidence>
<accession>A0A1X0NVT3</accession>
<dbReference type="Proteomes" id="UP000192257">
    <property type="component" value="Unassembled WGS sequence"/>
</dbReference>
<comment type="caution">
    <text evidence="2">The sequence shown here is derived from an EMBL/GenBank/DDBJ whole genome shotgun (WGS) entry which is preliminary data.</text>
</comment>
<feature type="compositionally biased region" description="Low complexity" evidence="1">
    <location>
        <begin position="352"/>
        <end position="363"/>
    </location>
</feature>
<dbReference type="EMBL" id="NBCO01000017">
    <property type="protein sequence ID" value="ORC88319.1"/>
    <property type="molecule type" value="Genomic_DNA"/>
</dbReference>
<gene>
    <name evidence="2" type="ORF">TM35_000171910</name>
</gene>
<keyword evidence="3" id="KW-1185">Reference proteome</keyword>